<feature type="domain" description="HTH merR-type" evidence="2">
    <location>
        <begin position="2"/>
        <end position="71"/>
    </location>
</feature>
<reference evidence="3 4" key="1">
    <citation type="journal article" date="2019" name="Int. J. Syst. Evol. Microbiol.">
        <title>The Global Catalogue of Microorganisms (GCM) 10K type strain sequencing project: providing services to taxonomists for standard genome sequencing and annotation.</title>
        <authorList>
            <consortium name="The Broad Institute Genomics Platform"/>
            <consortium name="The Broad Institute Genome Sequencing Center for Infectious Disease"/>
            <person name="Wu L."/>
            <person name="Ma J."/>
        </authorList>
    </citation>
    <scope>NUCLEOTIDE SEQUENCE [LARGE SCALE GENOMIC DNA]</scope>
    <source>
        <strain evidence="3 4">JCM 11117</strain>
    </source>
</reference>
<keyword evidence="1" id="KW-0238">DNA-binding</keyword>
<evidence type="ECO:0000313" key="3">
    <source>
        <dbReference type="EMBL" id="GAA0924497.1"/>
    </source>
</evidence>
<dbReference type="PANTHER" id="PTHR30204:SF93">
    <property type="entry name" value="HTH MERR-TYPE DOMAIN-CONTAINING PROTEIN"/>
    <property type="match status" value="1"/>
</dbReference>
<dbReference type="Proteomes" id="UP001499967">
    <property type="component" value="Unassembled WGS sequence"/>
</dbReference>
<dbReference type="EMBL" id="BAAAHP010000023">
    <property type="protein sequence ID" value="GAA0924497.1"/>
    <property type="molecule type" value="Genomic_DNA"/>
</dbReference>
<evidence type="ECO:0000313" key="4">
    <source>
        <dbReference type="Proteomes" id="UP001499967"/>
    </source>
</evidence>
<dbReference type="PANTHER" id="PTHR30204">
    <property type="entry name" value="REDOX-CYCLING DRUG-SENSING TRANSCRIPTIONAL ACTIVATOR SOXR"/>
    <property type="match status" value="1"/>
</dbReference>
<proteinExistence type="predicted"/>
<organism evidence="3 4">
    <name type="scientific">Pseudonocardia zijingensis</name>
    <dbReference type="NCBI Taxonomy" id="153376"/>
    <lineage>
        <taxon>Bacteria</taxon>
        <taxon>Bacillati</taxon>
        <taxon>Actinomycetota</taxon>
        <taxon>Actinomycetes</taxon>
        <taxon>Pseudonocardiales</taxon>
        <taxon>Pseudonocardiaceae</taxon>
        <taxon>Pseudonocardia</taxon>
    </lineage>
</organism>
<dbReference type="PROSITE" id="PS50937">
    <property type="entry name" value="HTH_MERR_2"/>
    <property type="match status" value="1"/>
</dbReference>
<dbReference type="Gene3D" id="1.10.1660.10">
    <property type="match status" value="1"/>
</dbReference>
<keyword evidence="4" id="KW-1185">Reference proteome</keyword>
<protein>
    <submittedName>
        <fullName evidence="3">MerR family transcriptional regulator</fullName>
    </submittedName>
</protein>
<sequence>MAWSTREIAELADTTVRAVRHYHDVGLLEEPERRANGYKQYGVTHLIRVLRIKRLTDLGFSLSQIAAMGDADEHPADALRTLDAELAATIDRLQRIRLELGMILRQAAPTDLPPEFAPAVNAAELSDADRSFLVVMSRVLGPRGLQAFSELLRDSPTDPTDREFDDLPADADEETRQALAERLAAHLRRILAGHPGIRDVSADAPGGSRFADRTAAQALRELYNPAQLDVMVRADRLVREAEDRERG</sequence>
<dbReference type="InterPro" id="IPR009061">
    <property type="entry name" value="DNA-bd_dom_put_sf"/>
</dbReference>
<dbReference type="InterPro" id="IPR000551">
    <property type="entry name" value="MerR-type_HTH_dom"/>
</dbReference>
<dbReference type="InterPro" id="IPR047057">
    <property type="entry name" value="MerR_fam"/>
</dbReference>
<evidence type="ECO:0000256" key="1">
    <source>
        <dbReference type="ARBA" id="ARBA00023125"/>
    </source>
</evidence>
<dbReference type="CDD" id="cd00592">
    <property type="entry name" value="HTH_MerR-like"/>
    <property type="match status" value="1"/>
</dbReference>
<dbReference type="RefSeq" id="WP_343939191.1">
    <property type="nucleotide sequence ID" value="NZ_BAAAHP010000023.1"/>
</dbReference>
<dbReference type="SUPFAM" id="SSF46955">
    <property type="entry name" value="Putative DNA-binding domain"/>
    <property type="match status" value="1"/>
</dbReference>
<evidence type="ECO:0000259" key="2">
    <source>
        <dbReference type="PROSITE" id="PS50937"/>
    </source>
</evidence>
<comment type="caution">
    <text evidence="3">The sequence shown here is derived from an EMBL/GenBank/DDBJ whole genome shotgun (WGS) entry which is preliminary data.</text>
</comment>
<dbReference type="SMART" id="SM00422">
    <property type="entry name" value="HTH_MERR"/>
    <property type="match status" value="1"/>
</dbReference>
<accession>A0ABN1P980</accession>
<name>A0ABN1P980_9PSEU</name>
<gene>
    <name evidence="3" type="ORF">GCM10009559_09000</name>
</gene>
<dbReference type="Pfam" id="PF13411">
    <property type="entry name" value="MerR_1"/>
    <property type="match status" value="1"/>
</dbReference>